<protein>
    <submittedName>
        <fullName evidence="2">Uncharacterized protein</fullName>
    </submittedName>
</protein>
<proteinExistence type="predicted"/>
<reference evidence="2 3" key="1">
    <citation type="journal article" date="2020" name="Nat. Microbiol.">
        <title>Lysogenic host-virus interactions in SAR11 marine bacteria.</title>
        <authorList>
            <person name="Morris R.M."/>
            <person name="Cain K.R."/>
            <person name="Hvorecny K.L."/>
            <person name="Kollman J.M."/>
        </authorList>
    </citation>
    <scope>NUCLEOTIDE SEQUENCE [LARGE SCALE GENOMIC DNA]</scope>
    <source>
        <strain evidence="2 3">NP1</strain>
    </source>
</reference>
<feature type="chain" id="PRO_5026250301" evidence="1">
    <location>
        <begin position="21"/>
        <end position="410"/>
    </location>
</feature>
<dbReference type="Proteomes" id="UP000501094">
    <property type="component" value="Chromosome"/>
</dbReference>
<evidence type="ECO:0000313" key="2">
    <source>
        <dbReference type="EMBL" id="QIZ20678.1"/>
    </source>
</evidence>
<evidence type="ECO:0000313" key="3">
    <source>
        <dbReference type="Proteomes" id="UP000501094"/>
    </source>
</evidence>
<keyword evidence="1" id="KW-0732">Signal</keyword>
<dbReference type="KEGG" id="peg:E5R92_02615"/>
<gene>
    <name evidence="2" type="ORF">E5R92_02615</name>
</gene>
<dbReference type="EMBL" id="CP038852">
    <property type="protein sequence ID" value="QIZ20678.1"/>
    <property type="molecule type" value="Genomic_DNA"/>
</dbReference>
<organism evidence="2 3">
    <name type="scientific">Candidatus Pelagibacter giovannonii</name>
    <dbReference type="NCBI Taxonomy" id="2563896"/>
    <lineage>
        <taxon>Bacteria</taxon>
        <taxon>Pseudomonadati</taxon>
        <taxon>Pseudomonadota</taxon>
        <taxon>Alphaproteobacteria</taxon>
        <taxon>Candidatus Pelagibacterales</taxon>
        <taxon>Candidatus Pelagibacteraceae</taxon>
        <taxon>Candidatus Pelagibacter</taxon>
    </lineage>
</organism>
<accession>A0A6H1Q1I1</accession>
<name>A0A6H1Q1I1_9PROT</name>
<keyword evidence="3" id="KW-1185">Reference proteome</keyword>
<sequence>MKKLLGILILGFLLSGNANAGVNEPGVTSIAGCDSGLKSVNKKFIKKHLKKLSKKNETSVLYASCDYDNYSWAVNKGKDLEKLHKKTYKQCTKYAKKHTGKECYLYAVNDEIVWKYDKAKALILAKTETAEASVLIERKKKLNKKPGRFFEDQPDVSDDFQFHLIYFLDNKTKDKERDISGYIEKEMKKADDAFFKMTKNKQRFKFDYREDGKLDVTFVRMDRKARSGGWNVNYPDYYLTKNGFNNPKKMYLSFTDSASGDGGQMGPHHGYIFIGKAGSQYPQIIIHEMLHGLGFAMPCTKGVRDGAHMGSGILARGGGLKLPKALYGHDDLTCPDLKDSVYLTPTSDNPFDPLPIACALGQMKRGSPPGNFEIPPRYTHKKLLKGRKNEWCTYNLHTYAEDDWFKKWKK</sequence>
<evidence type="ECO:0000256" key="1">
    <source>
        <dbReference type="SAM" id="SignalP"/>
    </source>
</evidence>
<dbReference type="AlphaFoldDB" id="A0A6H1Q1I1"/>
<dbReference type="RefSeq" id="WP_168606559.1">
    <property type="nucleotide sequence ID" value="NZ_CP038852.1"/>
</dbReference>
<feature type="signal peptide" evidence="1">
    <location>
        <begin position="1"/>
        <end position="20"/>
    </location>
</feature>